<sequence length="454" mass="49290">MTRSAEGVGDAVLFFRYTCEARGLRHPDDFLAKYREAAARLGLQNADEPAPKTVEGWLYEGRKPQRVFRPVIVEMLGHGIEALWTEVPEGTAQQFVPLAGASPTAPHADAGVGLDDMKRTGAMAVRRAKEFLLGADRERVGEDTLGLLDDEVQRLVAAYPREPLSVIWDDLLETQEQVFRLLEGGRVRPSQLRDLNVKGAMLSFLVAKGFNDMEVPHQAMTMTRVAAACAKDAEHPGLIALTYGLKSLIAYWADRPEDAYHYAGQGAATAADLRGTVGLWLLGLRARAAAVLGDEETVRAINQQAADRREHVVHDDLDELGGLFFYAPEKQLYYAVEAEVLLGHGDARLAAQAEQAVQGFSDPSSPSWAFGDLAGSRCDLALVRLFGGDLDGAAEAVRPVLDLPASHRNNGIVVSTMRIRHALMSSPARTAAVAQDLRAEIEAFPVGRPALPRG</sequence>
<keyword evidence="2" id="KW-1185">Reference proteome</keyword>
<dbReference type="AlphaFoldDB" id="A0A7W7PYB3"/>
<comment type="caution">
    <text evidence="1">The sequence shown here is derived from an EMBL/GenBank/DDBJ whole genome shotgun (WGS) entry which is preliminary data.</text>
</comment>
<dbReference type="Proteomes" id="UP000579523">
    <property type="component" value="Unassembled WGS sequence"/>
</dbReference>
<accession>A0A7W7PYB3</accession>
<dbReference type="EMBL" id="JACHJI010000030">
    <property type="protein sequence ID" value="MBB4903468.1"/>
    <property type="molecule type" value="Genomic_DNA"/>
</dbReference>
<evidence type="ECO:0000313" key="1">
    <source>
        <dbReference type="EMBL" id="MBB4903468.1"/>
    </source>
</evidence>
<evidence type="ECO:0008006" key="3">
    <source>
        <dbReference type="Google" id="ProtNLM"/>
    </source>
</evidence>
<name>A0A7W7PYB3_9ACTN</name>
<reference evidence="1 2" key="1">
    <citation type="submission" date="2020-08" db="EMBL/GenBank/DDBJ databases">
        <title>Genomic Encyclopedia of Type Strains, Phase III (KMG-III): the genomes of soil and plant-associated and newly described type strains.</title>
        <authorList>
            <person name="Whitman W."/>
        </authorList>
    </citation>
    <scope>NUCLEOTIDE SEQUENCE [LARGE SCALE GENOMIC DNA]</scope>
    <source>
        <strain evidence="1 2">CECT 3273</strain>
    </source>
</reference>
<proteinExistence type="predicted"/>
<gene>
    <name evidence="1" type="ORF">FHS37_007565</name>
</gene>
<evidence type="ECO:0000313" key="2">
    <source>
        <dbReference type="Proteomes" id="UP000579523"/>
    </source>
</evidence>
<protein>
    <recommendedName>
        <fullName evidence="3">XRE family transcriptional regulator</fullName>
    </recommendedName>
</protein>
<organism evidence="1 2">
    <name type="scientific">Streptomyces griseomycini</name>
    <dbReference type="NCBI Taxonomy" id="66895"/>
    <lineage>
        <taxon>Bacteria</taxon>
        <taxon>Bacillati</taxon>
        <taxon>Actinomycetota</taxon>
        <taxon>Actinomycetes</taxon>
        <taxon>Kitasatosporales</taxon>
        <taxon>Streptomycetaceae</taxon>
        <taxon>Streptomyces</taxon>
    </lineage>
</organism>